<evidence type="ECO:0000313" key="14">
    <source>
        <dbReference type="EMBL" id="RUS83586.1"/>
    </source>
</evidence>
<reference evidence="14 15" key="1">
    <citation type="submission" date="2019-01" db="EMBL/GenBank/DDBJ databases">
        <title>A draft genome assembly of the solar-powered sea slug Elysia chlorotica.</title>
        <authorList>
            <person name="Cai H."/>
            <person name="Li Q."/>
            <person name="Fang X."/>
            <person name="Li J."/>
            <person name="Curtis N.E."/>
            <person name="Altenburger A."/>
            <person name="Shibata T."/>
            <person name="Feng M."/>
            <person name="Maeda T."/>
            <person name="Schwartz J.A."/>
            <person name="Shigenobu S."/>
            <person name="Lundholm N."/>
            <person name="Nishiyama T."/>
            <person name="Yang H."/>
            <person name="Hasebe M."/>
            <person name="Li S."/>
            <person name="Pierce S.K."/>
            <person name="Wang J."/>
        </authorList>
    </citation>
    <scope>NUCLEOTIDE SEQUENCE [LARGE SCALE GENOMIC DNA]</scope>
    <source>
        <strain evidence="14">EC2010</strain>
        <tissue evidence="14">Whole organism of an adult</tissue>
    </source>
</reference>
<feature type="domain" description="DDE Tnp4" evidence="13">
    <location>
        <begin position="155"/>
        <end position="275"/>
    </location>
</feature>
<dbReference type="InterPro" id="IPR045249">
    <property type="entry name" value="HARBI1-like"/>
</dbReference>
<dbReference type="EMBL" id="RQTK01000238">
    <property type="protein sequence ID" value="RUS83586.1"/>
    <property type="molecule type" value="Genomic_DNA"/>
</dbReference>
<keyword evidence="15" id="KW-1185">Reference proteome</keyword>
<evidence type="ECO:0000313" key="15">
    <source>
        <dbReference type="Proteomes" id="UP000271974"/>
    </source>
</evidence>
<sequence>MADLAKKPVPKSQRPRLRREKVFRDRHNPLEVLTETELLQKYRFPRWAILQLTDLINQSIAHPSGRSGAVPALLQVCLTLKYLAGGSFQDAVGENLGLHQTTVSRTLHRVLDALVELGPRYIRKPSQEEAQMQKQMFRNIAGIPDVFAAIDCIHAACDANMMFIDCISRYPGSVPDAHILHESGLYRAMERQPRDINGIILGDSSYPIREWLLTPFQMPQDIMEANFNSAHEMTRDVIRKSFTLLKKRFRSLQTGYRLDPETACKAIYSCFVLHNIALTWKIPLLEDANQEVDTALDMPDLPYQMTGFEDEQERTKTEAGMFLRCQIARGFFQ</sequence>
<evidence type="ECO:0000256" key="6">
    <source>
        <dbReference type="ARBA" id="ARBA00022490"/>
    </source>
</evidence>
<gene>
    <name evidence="14" type="ORF">EGW08_008640</name>
</gene>
<evidence type="ECO:0000256" key="11">
    <source>
        <dbReference type="ARBA" id="ARBA00030126"/>
    </source>
</evidence>
<comment type="cofactor">
    <cofactor evidence="1">
        <name>a divalent metal cation</name>
        <dbReference type="ChEBI" id="CHEBI:60240"/>
    </cofactor>
</comment>
<evidence type="ECO:0000259" key="13">
    <source>
        <dbReference type="Pfam" id="PF13359"/>
    </source>
</evidence>
<dbReference type="AlphaFoldDB" id="A0A3S0ZV21"/>
<comment type="function">
    <text evidence="12">Transposase-derived protein that may have nuclease activity. Does not have transposase activity.</text>
</comment>
<comment type="similarity">
    <text evidence="4">Belongs to the HARBI1 family.</text>
</comment>
<evidence type="ECO:0000256" key="7">
    <source>
        <dbReference type="ARBA" id="ARBA00022722"/>
    </source>
</evidence>
<dbReference type="InterPro" id="IPR026103">
    <property type="entry name" value="HARBI1_animal"/>
</dbReference>
<accession>A0A3S0ZV21</accession>
<dbReference type="PANTHER" id="PTHR22930">
    <property type="match status" value="1"/>
</dbReference>
<dbReference type="GO" id="GO:0005737">
    <property type="term" value="C:cytoplasm"/>
    <property type="evidence" value="ECO:0007669"/>
    <property type="project" value="UniProtKB-SubCell"/>
</dbReference>
<protein>
    <recommendedName>
        <fullName evidence="5">Putative nuclease HARBI1</fullName>
    </recommendedName>
    <alternativeName>
        <fullName evidence="11">Harbinger transposase-derived nuclease</fullName>
    </alternativeName>
</protein>
<dbReference type="PANTHER" id="PTHR22930:SF250">
    <property type="entry name" value="NUCLEASE HARBI1-LIKE PROTEIN"/>
    <property type="match status" value="1"/>
</dbReference>
<dbReference type="GO" id="GO:0005634">
    <property type="term" value="C:nucleus"/>
    <property type="evidence" value="ECO:0007669"/>
    <property type="project" value="UniProtKB-SubCell"/>
</dbReference>
<evidence type="ECO:0000256" key="4">
    <source>
        <dbReference type="ARBA" id="ARBA00006958"/>
    </source>
</evidence>
<dbReference type="PRINTS" id="PR02086">
    <property type="entry name" value="PUTNUCHARBI1"/>
</dbReference>
<keyword evidence="6" id="KW-0963">Cytoplasm</keyword>
<evidence type="ECO:0000256" key="1">
    <source>
        <dbReference type="ARBA" id="ARBA00001968"/>
    </source>
</evidence>
<dbReference type="Proteomes" id="UP000271974">
    <property type="component" value="Unassembled WGS sequence"/>
</dbReference>
<keyword evidence="8" id="KW-0479">Metal-binding</keyword>
<dbReference type="GO" id="GO:0046872">
    <property type="term" value="F:metal ion binding"/>
    <property type="evidence" value="ECO:0007669"/>
    <property type="project" value="UniProtKB-KW"/>
</dbReference>
<evidence type="ECO:0000256" key="8">
    <source>
        <dbReference type="ARBA" id="ARBA00022723"/>
    </source>
</evidence>
<keyword evidence="9" id="KW-0378">Hydrolase</keyword>
<evidence type="ECO:0000256" key="3">
    <source>
        <dbReference type="ARBA" id="ARBA00004496"/>
    </source>
</evidence>
<evidence type="ECO:0000256" key="9">
    <source>
        <dbReference type="ARBA" id="ARBA00022801"/>
    </source>
</evidence>
<dbReference type="InterPro" id="IPR027806">
    <property type="entry name" value="HARBI1_dom"/>
</dbReference>
<keyword evidence="7" id="KW-0540">Nuclease</keyword>
<evidence type="ECO:0000256" key="2">
    <source>
        <dbReference type="ARBA" id="ARBA00004123"/>
    </source>
</evidence>
<dbReference type="GO" id="GO:0016787">
    <property type="term" value="F:hydrolase activity"/>
    <property type="evidence" value="ECO:0007669"/>
    <property type="project" value="UniProtKB-KW"/>
</dbReference>
<proteinExistence type="inferred from homology"/>
<evidence type="ECO:0000256" key="12">
    <source>
        <dbReference type="ARBA" id="ARBA00045850"/>
    </source>
</evidence>
<name>A0A3S0ZV21_ELYCH</name>
<dbReference type="OrthoDB" id="6132963at2759"/>
<dbReference type="STRING" id="188477.A0A3S0ZV21"/>
<dbReference type="Pfam" id="PF13359">
    <property type="entry name" value="DDE_Tnp_4"/>
    <property type="match status" value="1"/>
</dbReference>
<comment type="caution">
    <text evidence="14">The sequence shown here is derived from an EMBL/GenBank/DDBJ whole genome shotgun (WGS) entry which is preliminary data.</text>
</comment>
<organism evidence="14 15">
    <name type="scientific">Elysia chlorotica</name>
    <name type="common">Eastern emerald elysia</name>
    <name type="synonym">Sea slug</name>
    <dbReference type="NCBI Taxonomy" id="188477"/>
    <lineage>
        <taxon>Eukaryota</taxon>
        <taxon>Metazoa</taxon>
        <taxon>Spiralia</taxon>
        <taxon>Lophotrochozoa</taxon>
        <taxon>Mollusca</taxon>
        <taxon>Gastropoda</taxon>
        <taxon>Heterobranchia</taxon>
        <taxon>Euthyneura</taxon>
        <taxon>Panpulmonata</taxon>
        <taxon>Sacoglossa</taxon>
        <taxon>Placobranchoidea</taxon>
        <taxon>Plakobranchidae</taxon>
        <taxon>Elysia</taxon>
    </lineage>
</organism>
<keyword evidence="10" id="KW-0539">Nucleus</keyword>
<comment type="subcellular location">
    <subcellularLocation>
        <location evidence="3">Cytoplasm</location>
    </subcellularLocation>
    <subcellularLocation>
        <location evidence="2">Nucleus</location>
    </subcellularLocation>
</comment>
<evidence type="ECO:0000256" key="10">
    <source>
        <dbReference type="ARBA" id="ARBA00023242"/>
    </source>
</evidence>
<evidence type="ECO:0000256" key="5">
    <source>
        <dbReference type="ARBA" id="ARBA00015519"/>
    </source>
</evidence>
<dbReference type="GO" id="GO:0004518">
    <property type="term" value="F:nuclease activity"/>
    <property type="evidence" value="ECO:0007669"/>
    <property type="project" value="UniProtKB-KW"/>
</dbReference>